<dbReference type="CDD" id="cd19152">
    <property type="entry name" value="AKR_AKR15A"/>
    <property type="match status" value="1"/>
</dbReference>
<comment type="caution">
    <text evidence="2">The sequence shown here is derived from an EMBL/GenBank/DDBJ whole genome shotgun (WGS) entry which is preliminary data.</text>
</comment>
<dbReference type="PANTHER" id="PTHR42686:SF1">
    <property type="entry name" value="GH17980P-RELATED"/>
    <property type="match status" value="1"/>
</dbReference>
<dbReference type="EMBL" id="BAABJQ010000013">
    <property type="protein sequence ID" value="GAA5189994.1"/>
    <property type="molecule type" value="Genomic_DNA"/>
</dbReference>
<reference evidence="3" key="1">
    <citation type="journal article" date="2019" name="Int. J. Syst. Evol. Microbiol.">
        <title>The Global Catalogue of Microorganisms (GCM) 10K type strain sequencing project: providing services to taxonomists for standard genome sequencing and annotation.</title>
        <authorList>
            <consortium name="The Broad Institute Genomics Platform"/>
            <consortium name="The Broad Institute Genome Sequencing Center for Infectious Disease"/>
            <person name="Wu L."/>
            <person name="Ma J."/>
        </authorList>
    </citation>
    <scope>NUCLEOTIDE SEQUENCE [LARGE SCALE GENOMIC DNA]</scope>
    <source>
        <strain evidence="3">JCM 18304</strain>
    </source>
</reference>
<organism evidence="2 3">
    <name type="scientific">Rugosimonospora acidiphila</name>
    <dbReference type="NCBI Taxonomy" id="556531"/>
    <lineage>
        <taxon>Bacteria</taxon>
        <taxon>Bacillati</taxon>
        <taxon>Actinomycetota</taxon>
        <taxon>Actinomycetes</taxon>
        <taxon>Micromonosporales</taxon>
        <taxon>Micromonosporaceae</taxon>
        <taxon>Rugosimonospora</taxon>
    </lineage>
</organism>
<dbReference type="Proteomes" id="UP001501570">
    <property type="component" value="Unassembled WGS sequence"/>
</dbReference>
<dbReference type="SUPFAM" id="SSF51430">
    <property type="entry name" value="NAD(P)-linked oxidoreductase"/>
    <property type="match status" value="1"/>
</dbReference>
<name>A0ABP9S3A3_9ACTN</name>
<dbReference type="InterPro" id="IPR023210">
    <property type="entry name" value="NADP_OxRdtase_dom"/>
</dbReference>
<evidence type="ECO:0000259" key="1">
    <source>
        <dbReference type="Pfam" id="PF00248"/>
    </source>
</evidence>
<dbReference type="Pfam" id="PF00248">
    <property type="entry name" value="Aldo_ket_red"/>
    <property type="match status" value="1"/>
</dbReference>
<proteinExistence type="predicted"/>
<dbReference type="RefSeq" id="WP_345632374.1">
    <property type="nucleotide sequence ID" value="NZ_BAABJQ010000013.1"/>
</dbReference>
<dbReference type="Gene3D" id="3.20.20.100">
    <property type="entry name" value="NADP-dependent oxidoreductase domain"/>
    <property type="match status" value="1"/>
</dbReference>
<feature type="domain" description="NADP-dependent oxidoreductase" evidence="1">
    <location>
        <begin position="24"/>
        <end position="317"/>
    </location>
</feature>
<keyword evidence="3" id="KW-1185">Reference proteome</keyword>
<protein>
    <submittedName>
        <fullName evidence="2">Aldo/keto reductase</fullName>
    </submittedName>
</protein>
<dbReference type="InterPro" id="IPR036812">
    <property type="entry name" value="NAD(P)_OxRdtase_dom_sf"/>
</dbReference>
<gene>
    <name evidence="2" type="ORF">GCM10023322_44060</name>
</gene>
<dbReference type="PANTHER" id="PTHR42686">
    <property type="entry name" value="GH17980P-RELATED"/>
    <property type="match status" value="1"/>
</dbReference>
<dbReference type="InterPro" id="IPR020471">
    <property type="entry name" value="AKR"/>
</dbReference>
<evidence type="ECO:0000313" key="3">
    <source>
        <dbReference type="Proteomes" id="UP001501570"/>
    </source>
</evidence>
<sequence>MTAPDSPGASTKPFVEALRRGPFGLGTAPLAGLYDAVPPEQARAALRAAWDGGVRYYDTAPHYGAGLAERRLGEFLRTVPRAEAVVSTKVGRLLVRADGPDEAAGFADDAPLRRVIDFSADGVRRSLDESLRRSGLDRFDLVFIHDPDDHWEQAVGQAYPALARLRDEGVVRAIGVGMNQAEMLARFVRETDIDAVLVAGRYTLLDQRADEDLLPACLRRGVAVIAGGVFNSGILADPGPDAHYDYQPAPAPILARALAMQAECQSFGVTLPAAAVQFPRRHPAVTTVLVGARSAEEVDQDLALLDTPVPDELWPRLAER</sequence>
<evidence type="ECO:0000313" key="2">
    <source>
        <dbReference type="EMBL" id="GAA5189994.1"/>
    </source>
</evidence>
<accession>A0ABP9S3A3</accession>